<organism evidence="1 2">
    <name type="scientific">Hoylesella nanceiensis</name>
    <dbReference type="NCBI Taxonomy" id="425941"/>
    <lineage>
        <taxon>Bacteria</taxon>
        <taxon>Pseudomonadati</taxon>
        <taxon>Bacteroidota</taxon>
        <taxon>Bacteroidia</taxon>
        <taxon>Bacteroidales</taxon>
        <taxon>Prevotellaceae</taxon>
        <taxon>Hoylesella</taxon>
    </lineage>
</organism>
<dbReference type="EMBL" id="JAHXCT010000002">
    <property type="protein sequence ID" value="MBW4768852.1"/>
    <property type="molecule type" value="Genomic_DNA"/>
</dbReference>
<keyword evidence="2" id="KW-1185">Reference proteome</keyword>
<accession>A0ABS6YB97</accession>
<evidence type="ECO:0000313" key="2">
    <source>
        <dbReference type="Proteomes" id="UP000788426"/>
    </source>
</evidence>
<gene>
    <name evidence="1" type="ORF">KZO38_03640</name>
</gene>
<evidence type="ECO:0000313" key="1">
    <source>
        <dbReference type="EMBL" id="MBW4768852.1"/>
    </source>
</evidence>
<dbReference type="GeneID" id="93183120"/>
<proteinExistence type="predicted"/>
<dbReference type="PROSITE" id="PS51257">
    <property type="entry name" value="PROKAR_LIPOPROTEIN"/>
    <property type="match status" value="1"/>
</dbReference>
<dbReference type="Pfam" id="PF16407">
    <property type="entry name" value="PKD_2"/>
    <property type="match status" value="1"/>
</dbReference>
<comment type="caution">
    <text evidence="1">The sequence shown here is derived from an EMBL/GenBank/DDBJ whole genome shotgun (WGS) entry which is preliminary data.</text>
</comment>
<dbReference type="Proteomes" id="UP000788426">
    <property type="component" value="Unassembled WGS sequence"/>
</dbReference>
<dbReference type="InterPro" id="IPR032183">
    <property type="entry name" value="PKD-like"/>
</dbReference>
<evidence type="ECO:0008006" key="3">
    <source>
        <dbReference type="Google" id="ProtNLM"/>
    </source>
</evidence>
<reference evidence="1 2" key="1">
    <citation type="submission" date="2021-07" db="EMBL/GenBank/DDBJ databases">
        <title>Genomic diversity and antimicrobial resistance of Prevotella spp. isolated from chronic lung disease airways.</title>
        <authorList>
            <person name="Webb K.A."/>
            <person name="Olagoke O.S."/>
            <person name="Baird T."/>
            <person name="Neill J."/>
            <person name="Pham A."/>
            <person name="Wells T.J."/>
            <person name="Ramsay K.A."/>
            <person name="Bell S.C."/>
            <person name="Sarovich D.S."/>
            <person name="Price E.P."/>
        </authorList>
    </citation>
    <scope>NUCLEOTIDE SEQUENCE [LARGE SCALE GENOMIC DNA]</scope>
    <source>
        <strain evidence="1 2">SCHI0011.S.12</strain>
    </source>
</reference>
<name>A0ABS6YB97_9BACT</name>
<protein>
    <recommendedName>
        <fullName evidence="3">PKD-like family protein</fullName>
    </recommendedName>
</protein>
<dbReference type="RefSeq" id="WP_018363182.1">
    <property type="nucleotide sequence ID" value="NZ_CAUTUP010000003.1"/>
</dbReference>
<sequence>MNIKNIILVMSIAALSSCYGDKGNYVYNFDEMNSIDSLEFTPATVETLNGKTIEFTQPLTADDTQKRVEVKVRQSHHKNTDLLDFKWILSYQKDKKTVKDTIKTKGYLDVTLPVKQDTRISVRLEVKDQSTGLASYRNFTIATRPIYKNSLFFLHGKPGNMRLGNIETIGATTQVRSDAYKLIYKDATNVFADAYKLMYHYGLVAEGREFLKKYNLVVFSTNGETKVYNPFGMVPRFTEYKDFVIPQTPQGAFLPSNIIMTGDPSNQSDFYCMLGKDGRFLTARTIPSFKTPATDGSVSDYNVTAAAITANEFVFWDARHKRFLRVNKDDGYGIWAEQQAYQTQLNNPVLDANVDFKALGTALSPKDKTAVLGFIQYRENYEKANPHFIFKDNNSSNYYLYQLTSTRAEGDGDNNEDATAPAYTIKGQQLENFTPSSPSTVLYNTWFSTAFVFYAEGADVVRHNLNNGDKTVLYTAPDGYSISCMKFRSDDTFIYSGDLGRYLTIGMNKGDEGAITEVRLNTASDVDETYPIVVYNTDNEGNKLGNIKDFQFVREYSYTLPTR</sequence>